<comment type="caution">
    <text evidence="4">The sequence shown here is derived from an EMBL/GenBank/DDBJ whole genome shotgun (WGS) entry which is preliminary data.</text>
</comment>
<dbReference type="PANTHER" id="PTHR24320">
    <property type="entry name" value="RETINOL DEHYDROGENASE"/>
    <property type="match status" value="1"/>
</dbReference>
<dbReference type="Gene3D" id="3.40.50.720">
    <property type="entry name" value="NAD(P)-binding Rossmann-like Domain"/>
    <property type="match status" value="1"/>
</dbReference>
<dbReference type="InterPro" id="IPR036291">
    <property type="entry name" value="NAD(P)-bd_dom_sf"/>
</dbReference>
<evidence type="ECO:0000313" key="5">
    <source>
        <dbReference type="Proteomes" id="UP001280581"/>
    </source>
</evidence>
<dbReference type="InterPro" id="IPR002347">
    <property type="entry name" value="SDR_fam"/>
</dbReference>
<keyword evidence="5" id="KW-1185">Reference proteome</keyword>
<dbReference type="Proteomes" id="UP001280581">
    <property type="component" value="Unassembled WGS sequence"/>
</dbReference>
<name>A0AAN6LTS5_9PLEO</name>
<dbReference type="PRINTS" id="PR00081">
    <property type="entry name" value="GDHRDH"/>
</dbReference>
<evidence type="ECO:0000256" key="1">
    <source>
        <dbReference type="ARBA" id="ARBA00006484"/>
    </source>
</evidence>
<organism evidence="4 5">
    <name type="scientific">Pseudopithomyces chartarum</name>
    <dbReference type="NCBI Taxonomy" id="1892770"/>
    <lineage>
        <taxon>Eukaryota</taxon>
        <taxon>Fungi</taxon>
        <taxon>Dikarya</taxon>
        <taxon>Ascomycota</taxon>
        <taxon>Pezizomycotina</taxon>
        <taxon>Dothideomycetes</taxon>
        <taxon>Pleosporomycetidae</taxon>
        <taxon>Pleosporales</taxon>
        <taxon>Massarineae</taxon>
        <taxon>Didymosphaeriaceae</taxon>
        <taxon>Pseudopithomyces</taxon>
    </lineage>
</organism>
<keyword evidence="3" id="KW-0560">Oxidoreductase</keyword>
<dbReference type="Pfam" id="PF00106">
    <property type="entry name" value="adh_short"/>
    <property type="match status" value="1"/>
</dbReference>
<reference evidence="4 5" key="1">
    <citation type="submission" date="2021-02" db="EMBL/GenBank/DDBJ databases">
        <title>Genome assembly of Pseudopithomyces chartarum.</title>
        <authorList>
            <person name="Jauregui R."/>
            <person name="Singh J."/>
            <person name="Voisey C."/>
        </authorList>
    </citation>
    <scope>NUCLEOTIDE SEQUENCE [LARGE SCALE GENOMIC DNA]</scope>
    <source>
        <strain evidence="4 5">AGR01</strain>
    </source>
</reference>
<protein>
    <submittedName>
        <fullName evidence="4">Uncharacterized protein</fullName>
    </submittedName>
</protein>
<gene>
    <name evidence="4" type="ORF">GRF29_164g1424630</name>
</gene>
<dbReference type="AlphaFoldDB" id="A0AAN6LTS5"/>
<proteinExistence type="inferred from homology"/>
<accession>A0AAN6LTS5</accession>
<evidence type="ECO:0000256" key="3">
    <source>
        <dbReference type="ARBA" id="ARBA00023002"/>
    </source>
</evidence>
<sequence>MGIHDWLQDMGLLLDHPIQRTIGRFVPAPLPPPGTFNGQTVLIVGATSGLGLAAAVHFVNLGANVIITSRKTSRVEDAKRHIEEATGPSRRGEITCLECDLESYESCTGFMVKLKSVLPNPAALDVAIVSGGIVASHWEESAAGWERTIQINTIGTTLLGLLLLGWMRGAAAQRESPAHMTFLSSREHLYPNIDELDKWAQEKDGILRQVSSKENWPGGFWDAEPNYANSKLLLVYTIEEMVRLARGPDGDALIVINSVCPGMVDTDIGQSIASRSWFHHLCVYLTILITAKSADSGARILLDAALRPKEKHGEFFNYWLTPREYEHKAAAVINGEKARRLQKQVWEEITEELKANVPGFMNGLDDL</sequence>
<dbReference type="PANTHER" id="PTHR24320:SF252">
    <property type="entry name" value="DEHYDROGENASE_REDUCTASE FAMILY PROTEIN, PUTATIVE (AFU_ORTHOLOGUE AFUA_3G08550)-RELATED"/>
    <property type="match status" value="1"/>
</dbReference>
<comment type="similarity">
    <text evidence="1">Belongs to the short-chain dehydrogenases/reductases (SDR) family.</text>
</comment>
<evidence type="ECO:0000313" key="4">
    <source>
        <dbReference type="EMBL" id="KAK3202021.1"/>
    </source>
</evidence>
<dbReference type="EMBL" id="WVTA01000015">
    <property type="protein sequence ID" value="KAK3202021.1"/>
    <property type="molecule type" value="Genomic_DNA"/>
</dbReference>
<dbReference type="GO" id="GO:0016491">
    <property type="term" value="F:oxidoreductase activity"/>
    <property type="evidence" value="ECO:0007669"/>
    <property type="project" value="UniProtKB-KW"/>
</dbReference>
<keyword evidence="2" id="KW-0521">NADP</keyword>
<dbReference type="SUPFAM" id="SSF51735">
    <property type="entry name" value="NAD(P)-binding Rossmann-fold domains"/>
    <property type="match status" value="1"/>
</dbReference>
<evidence type="ECO:0000256" key="2">
    <source>
        <dbReference type="ARBA" id="ARBA00022857"/>
    </source>
</evidence>